<dbReference type="Pfam" id="PF05448">
    <property type="entry name" value="AXE1"/>
    <property type="match status" value="1"/>
</dbReference>
<dbReference type="GO" id="GO:0052689">
    <property type="term" value="F:carboxylic ester hydrolase activity"/>
    <property type="evidence" value="ECO:0007669"/>
    <property type="project" value="TreeGrafter"/>
</dbReference>
<dbReference type="EMBL" id="RHHT01000034">
    <property type="protein sequence ID" value="RNB76765.1"/>
    <property type="molecule type" value="Genomic_DNA"/>
</dbReference>
<dbReference type="GO" id="GO:0005976">
    <property type="term" value="P:polysaccharide metabolic process"/>
    <property type="evidence" value="ECO:0007669"/>
    <property type="project" value="TreeGrafter"/>
</dbReference>
<evidence type="ECO:0000313" key="4">
    <source>
        <dbReference type="EMBL" id="RNB76765.1"/>
    </source>
</evidence>
<organism evidence="4 5">
    <name type="scientific">Brevibacillus panacihumi</name>
    <dbReference type="NCBI Taxonomy" id="497735"/>
    <lineage>
        <taxon>Bacteria</taxon>
        <taxon>Bacillati</taxon>
        <taxon>Bacillota</taxon>
        <taxon>Bacilli</taxon>
        <taxon>Bacillales</taxon>
        <taxon>Paenibacillaceae</taxon>
        <taxon>Brevibacillus</taxon>
    </lineage>
</organism>
<gene>
    <name evidence="4" type="ORF">EDM58_16845</name>
</gene>
<proteinExistence type="predicted"/>
<name>A0A3M8CPF4_9BACL</name>
<evidence type="ECO:0000256" key="2">
    <source>
        <dbReference type="PIRSR" id="PIRSR639069-2"/>
    </source>
</evidence>
<accession>A0A3M8CPF4</accession>
<dbReference type="SUPFAM" id="SSF53474">
    <property type="entry name" value="alpha/beta-Hydrolases"/>
    <property type="match status" value="1"/>
</dbReference>
<dbReference type="AlphaFoldDB" id="A0A3M8CPF4"/>
<dbReference type="PANTHER" id="PTHR40111">
    <property type="entry name" value="CEPHALOSPORIN-C DEACETYLASE"/>
    <property type="match status" value="1"/>
</dbReference>
<reference evidence="4 5" key="1">
    <citation type="submission" date="2018-10" db="EMBL/GenBank/DDBJ databases">
        <title>Phylogenomics of Brevibacillus.</title>
        <authorList>
            <person name="Dunlap C."/>
        </authorList>
    </citation>
    <scope>NUCLEOTIDE SEQUENCE [LARGE SCALE GENOMIC DNA]</scope>
    <source>
        <strain evidence="4 5">JCM 15085</strain>
    </source>
</reference>
<protein>
    <submittedName>
        <fullName evidence="4">Cephalosporin deacetylase</fullName>
    </submittedName>
</protein>
<dbReference type="Proteomes" id="UP000281915">
    <property type="component" value="Unassembled WGS sequence"/>
</dbReference>
<feature type="active site" description="Charge relay system" evidence="1">
    <location>
        <position position="270"/>
    </location>
</feature>
<feature type="active site" description="Nucleophile" evidence="1">
    <location>
        <position position="182"/>
    </location>
</feature>
<evidence type="ECO:0000259" key="3">
    <source>
        <dbReference type="Pfam" id="PF05448"/>
    </source>
</evidence>
<dbReference type="InterPro" id="IPR008391">
    <property type="entry name" value="AXE1_dom"/>
</dbReference>
<dbReference type="PANTHER" id="PTHR40111:SF1">
    <property type="entry name" value="CEPHALOSPORIN-C DEACETYLASE"/>
    <property type="match status" value="1"/>
</dbReference>
<feature type="domain" description="Acetyl xylan esterase" evidence="3">
    <location>
        <begin position="5"/>
        <end position="311"/>
    </location>
</feature>
<dbReference type="InterPro" id="IPR029058">
    <property type="entry name" value="AB_hydrolase_fold"/>
</dbReference>
<comment type="caution">
    <text evidence="4">The sequence shown here is derived from an EMBL/GenBank/DDBJ whole genome shotgun (WGS) entry which is preliminary data.</text>
</comment>
<dbReference type="RefSeq" id="WP_122914348.1">
    <property type="nucleotide sequence ID" value="NZ_RHHT01000034.1"/>
</dbReference>
<feature type="binding site" evidence="2">
    <location>
        <position position="92"/>
    </location>
    <ligand>
        <name>substrate</name>
    </ligand>
</feature>
<feature type="active site" description="Charge relay system" evidence="1">
    <location>
        <position position="300"/>
    </location>
</feature>
<dbReference type="InterPro" id="IPR039069">
    <property type="entry name" value="CE7"/>
</dbReference>
<dbReference type="Gene3D" id="3.40.50.1820">
    <property type="entry name" value="alpha/beta hydrolase"/>
    <property type="match status" value="1"/>
</dbReference>
<evidence type="ECO:0000313" key="5">
    <source>
        <dbReference type="Proteomes" id="UP000281915"/>
    </source>
</evidence>
<sequence>MGQPYDLPLEQLREYKPALTRRADFSGFWEESKRLLAQVPSDPQLTAITYPVDGVRLYELSFTGYGHARIRGYYAVPDRAGQHPGLVLYHGYNWSHDGQIHDVVNWALHGYAAFGMLVRGQQLSEDNSVAPHGNAAGWMTKGILSKETYYYRGVYMDAVRALEVLAEREEVDASRIGVTGGSQGGALSLVAAALSSIPRVVVAEYPYLSHFRRAIDTALAGPYLEINEYFRRNSAPEIEEKAMETLSYYDVMNLAPLVTCPVLVSIGLIDEITPPSTVFAAYNHLQTREKQICVYRYFGHEPMSAFHMEKLKCLREHLAPNTTN</sequence>
<evidence type="ECO:0000256" key="1">
    <source>
        <dbReference type="PIRSR" id="PIRSR639069-1"/>
    </source>
</evidence>